<sequence>MNPGHLDPCLPVVGTEVLRDLTVMALGSNSLGNKPIRRRMRMITSCLECRRRKLKCNKKSPCENCVKFSRECVFLSSKLDEASQMRLTEIKEKVGSLERALERDIAKPSSSSRASGQQGFIVDDIDYELADELDPWPSSYVSVDTAYGDDTSEGIEDVLDLGPRMPPGHTVDPAATTANPQSWTTTSSPDGSVPDFMQPGPTYIQPSTGLIFGHSPHNPSPQLDLLLPPRATCDQLMDQYFRAVHPVARCVHKPSFREDYLSFWDEVCSNVEPRASTQALMFAVMFSAAASLDEEDAIQRFGLDRQVLVNNLKLAAETALCKASFLRTTRTETVQALIIYLIPLCRAEISRAHSVLVGASIRLAECIGLHRDGESFGLNPVDTYVRRLLWHQLCFLDIRTAEAHGPRPFIRREEYDTKLPVNCGEEAIQAAGPPPTAEERWTPMLLPLIRFEINEMMRVIWQDRRKLENKKMLLTELLSKTENFRRRMLVKYEGMLSDDDPIQRYTKLVMHMLLYRLYAMVLNGYYRSAESQLPQQLNNVLIMAGIMIIEIAIQLENDRVFGEWVWYFGAYAQYQIALLLATEAFHQPHRRESGRIWACLDYVFNLDRNMPREVKALHILSEVQSKTAVYQSIRNLRVYPRARSASAPDIEQSHDRDSASPEMRSAPSLEQTQQQQRRIRQPSQQHLHPYYQSSASTSPRQEAALLAGSYSVGQPSSRTSSDAGGEGGTARLAPGTGGALPVYGSSAEIRPNVVNQLEGIDWEAISSIFPADPTTGEINLAGYHDPSISINWQEWR</sequence>
<dbReference type="Pfam" id="PF00172">
    <property type="entry name" value="Zn_clus"/>
    <property type="match status" value="1"/>
</dbReference>
<dbReference type="OMA" id="NRMITSC"/>
<comment type="subcellular location">
    <subcellularLocation>
        <location evidence="1">Nucleus</location>
    </subcellularLocation>
</comment>
<name>A0A084GA68_PSEDA</name>
<dbReference type="SMART" id="SM00906">
    <property type="entry name" value="Fungal_trans"/>
    <property type="match status" value="1"/>
</dbReference>
<dbReference type="SMART" id="SM00066">
    <property type="entry name" value="GAL4"/>
    <property type="match status" value="1"/>
</dbReference>
<proteinExistence type="predicted"/>
<feature type="domain" description="Zn(2)-C6 fungal-type" evidence="5">
    <location>
        <begin position="45"/>
        <end position="74"/>
    </location>
</feature>
<feature type="region of interest" description="Disordered" evidence="4">
    <location>
        <begin position="644"/>
        <end position="698"/>
    </location>
</feature>
<evidence type="ECO:0000256" key="2">
    <source>
        <dbReference type="ARBA" id="ARBA00022723"/>
    </source>
</evidence>
<dbReference type="SUPFAM" id="SSF57701">
    <property type="entry name" value="Zn2/Cys6 DNA-binding domain"/>
    <property type="match status" value="1"/>
</dbReference>
<keyword evidence="2" id="KW-0479">Metal-binding</keyword>
<dbReference type="EMBL" id="JOWA01000088">
    <property type="protein sequence ID" value="KEZ44230.1"/>
    <property type="molecule type" value="Genomic_DNA"/>
</dbReference>
<evidence type="ECO:0000256" key="4">
    <source>
        <dbReference type="SAM" id="MobiDB-lite"/>
    </source>
</evidence>
<evidence type="ECO:0000256" key="3">
    <source>
        <dbReference type="ARBA" id="ARBA00023242"/>
    </source>
</evidence>
<dbReference type="HOGENOM" id="CLU_004083_9_0_1"/>
<protein>
    <submittedName>
        <fullName evidence="6">Fungal specific transcription factor domain-containing protein</fullName>
    </submittedName>
</protein>
<dbReference type="InterPro" id="IPR007219">
    <property type="entry name" value="XnlR_reg_dom"/>
</dbReference>
<evidence type="ECO:0000259" key="5">
    <source>
        <dbReference type="PROSITE" id="PS50048"/>
    </source>
</evidence>
<gene>
    <name evidence="6" type="ORF">SAPIO_CDS3171</name>
</gene>
<dbReference type="OrthoDB" id="424974at2759"/>
<comment type="caution">
    <text evidence="6">The sequence shown here is derived from an EMBL/GenBank/DDBJ whole genome shotgun (WGS) entry which is preliminary data.</text>
</comment>
<evidence type="ECO:0000313" key="7">
    <source>
        <dbReference type="Proteomes" id="UP000028545"/>
    </source>
</evidence>
<dbReference type="PANTHER" id="PTHR31001">
    <property type="entry name" value="UNCHARACTERIZED TRANSCRIPTIONAL REGULATORY PROTEIN"/>
    <property type="match status" value="1"/>
</dbReference>
<reference evidence="6 7" key="1">
    <citation type="journal article" date="2014" name="Genome Announc.">
        <title>Draft genome sequence of the pathogenic fungus Scedosporium apiospermum.</title>
        <authorList>
            <person name="Vandeputte P."/>
            <person name="Ghamrawi S."/>
            <person name="Rechenmann M."/>
            <person name="Iltis A."/>
            <person name="Giraud S."/>
            <person name="Fleury M."/>
            <person name="Thornton C."/>
            <person name="Delhaes L."/>
            <person name="Meyer W."/>
            <person name="Papon N."/>
            <person name="Bouchara J.P."/>
        </authorList>
    </citation>
    <scope>NUCLEOTIDE SEQUENCE [LARGE SCALE GENOMIC DNA]</scope>
    <source>
        <strain evidence="6 7">IHEM 14462</strain>
    </source>
</reference>
<dbReference type="Gene3D" id="4.10.240.10">
    <property type="entry name" value="Zn(2)-C6 fungal-type DNA-binding domain"/>
    <property type="match status" value="1"/>
</dbReference>
<dbReference type="GO" id="GO:0006351">
    <property type="term" value="P:DNA-templated transcription"/>
    <property type="evidence" value="ECO:0007669"/>
    <property type="project" value="InterPro"/>
</dbReference>
<dbReference type="PROSITE" id="PS00463">
    <property type="entry name" value="ZN2_CY6_FUNGAL_1"/>
    <property type="match status" value="1"/>
</dbReference>
<dbReference type="GO" id="GO:0005634">
    <property type="term" value="C:nucleus"/>
    <property type="evidence" value="ECO:0007669"/>
    <property type="project" value="UniProtKB-SubCell"/>
</dbReference>
<feature type="compositionally biased region" description="Low complexity" evidence="4">
    <location>
        <begin position="671"/>
        <end position="685"/>
    </location>
</feature>
<keyword evidence="3" id="KW-0539">Nucleus</keyword>
<feature type="region of interest" description="Disordered" evidence="4">
    <location>
        <begin position="710"/>
        <end position="738"/>
    </location>
</feature>
<evidence type="ECO:0000313" key="6">
    <source>
        <dbReference type="EMBL" id="KEZ44230.1"/>
    </source>
</evidence>
<dbReference type="CDD" id="cd12148">
    <property type="entry name" value="fungal_TF_MHR"/>
    <property type="match status" value="1"/>
</dbReference>
<dbReference type="PROSITE" id="PS50048">
    <property type="entry name" value="ZN2_CY6_FUNGAL_2"/>
    <property type="match status" value="1"/>
</dbReference>
<dbReference type="PANTHER" id="PTHR31001:SF40">
    <property type="entry name" value="ZN(II)2CYS6 TRANSCRIPTION FACTOR (EUROFUNG)"/>
    <property type="match status" value="1"/>
</dbReference>
<dbReference type="Pfam" id="PF04082">
    <property type="entry name" value="Fungal_trans"/>
    <property type="match status" value="1"/>
</dbReference>
<accession>A0A084GA68</accession>
<dbReference type="InterPro" id="IPR050613">
    <property type="entry name" value="Sec_Metabolite_Reg"/>
</dbReference>
<dbReference type="GeneID" id="27722243"/>
<dbReference type="VEuPathDB" id="FungiDB:SAPIO_CDS3171"/>
<feature type="compositionally biased region" description="Polar residues" evidence="4">
    <location>
        <begin position="711"/>
        <end position="722"/>
    </location>
</feature>
<dbReference type="GO" id="GO:0003677">
    <property type="term" value="F:DNA binding"/>
    <property type="evidence" value="ECO:0007669"/>
    <property type="project" value="InterPro"/>
</dbReference>
<dbReference type="InterPro" id="IPR001138">
    <property type="entry name" value="Zn2Cys6_DnaBD"/>
</dbReference>
<feature type="compositionally biased region" description="Polar residues" evidence="4">
    <location>
        <begin position="176"/>
        <end position="189"/>
    </location>
</feature>
<dbReference type="KEGG" id="sapo:SAPIO_CDS3171"/>
<dbReference type="RefSeq" id="XP_016644029.1">
    <property type="nucleotide sequence ID" value="XM_016786023.1"/>
</dbReference>
<evidence type="ECO:0000256" key="1">
    <source>
        <dbReference type="ARBA" id="ARBA00004123"/>
    </source>
</evidence>
<dbReference type="GO" id="GO:0000981">
    <property type="term" value="F:DNA-binding transcription factor activity, RNA polymerase II-specific"/>
    <property type="evidence" value="ECO:0007669"/>
    <property type="project" value="InterPro"/>
</dbReference>
<dbReference type="GO" id="GO:0008270">
    <property type="term" value="F:zinc ion binding"/>
    <property type="evidence" value="ECO:0007669"/>
    <property type="project" value="InterPro"/>
</dbReference>
<organism evidence="6 7">
    <name type="scientific">Pseudallescheria apiosperma</name>
    <name type="common">Scedosporium apiospermum</name>
    <dbReference type="NCBI Taxonomy" id="563466"/>
    <lineage>
        <taxon>Eukaryota</taxon>
        <taxon>Fungi</taxon>
        <taxon>Dikarya</taxon>
        <taxon>Ascomycota</taxon>
        <taxon>Pezizomycotina</taxon>
        <taxon>Sordariomycetes</taxon>
        <taxon>Hypocreomycetidae</taxon>
        <taxon>Microascales</taxon>
        <taxon>Microascaceae</taxon>
        <taxon>Scedosporium</taxon>
    </lineage>
</organism>
<keyword evidence="7" id="KW-1185">Reference proteome</keyword>
<dbReference type="Proteomes" id="UP000028545">
    <property type="component" value="Unassembled WGS sequence"/>
</dbReference>
<dbReference type="AlphaFoldDB" id="A0A084GA68"/>
<dbReference type="InterPro" id="IPR036864">
    <property type="entry name" value="Zn2-C6_fun-type_DNA-bd_sf"/>
</dbReference>
<feature type="region of interest" description="Disordered" evidence="4">
    <location>
        <begin position="167"/>
        <end position="189"/>
    </location>
</feature>
<dbReference type="CDD" id="cd00067">
    <property type="entry name" value="GAL4"/>
    <property type="match status" value="1"/>
</dbReference>